<evidence type="ECO:0000256" key="7">
    <source>
        <dbReference type="ARBA" id="ARBA00023242"/>
    </source>
</evidence>
<reference evidence="12" key="1">
    <citation type="submission" date="2021-02" db="EMBL/GenBank/DDBJ databases">
        <authorList>
            <person name="Nowell W R."/>
        </authorList>
    </citation>
    <scope>NUCLEOTIDE SEQUENCE</scope>
    <source>
        <strain evidence="12">Ploen Becks lab</strain>
    </source>
</reference>
<dbReference type="GO" id="GO:0000981">
    <property type="term" value="F:DNA-binding transcription factor activity, RNA polymerase II-specific"/>
    <property type="evidence" value="ECO:0007669"/>
    <property type="project" value="TreeGrafter"/>
</dbReference>
<dbReference type="GO" id="GO:0005634">
    <property type="term" value="C:nucleus"/>
    <property type="evidence" value="ECO:0007669"/>
    <property type="project" value="UniProtKB-SubCell"/>
</dbReference>
<dbReference type="PROSITE" id="PS50157">
    <property type="entry name" value="ZINC_FINGER_C2H2_2"/>
    <property type="match status" value="4"/>
</dbReference>
<comment type="subcellular location">
    <subcellularLocation>
        <location evidence="1">Nucleus</location>
    </subcellularLocation>
</comment>
<evidence type="ECO:0000313" key="12">
    <source>
        <dbReference type="EMBL" id="CAF0965676.1"/>
    </source>
</evidence>
<dbReference type="InterPro" id="IPR036236">
    <property type="entry name" value="Znf_C2H2_sf"/>
</dbReference>
<dbReference type="OrthoDB" id="8113227at2759"/>
<sequence>MSNKENVLKCSNCTESFNTADSLLKHAQFYHNLNIYIENSKKNELKLEKTSDTSEQNNAHKDHIFIDVIPSDSNSMFLDTSKSYNITVSSSSSSSSSNVDTNNNDSTQSQTSQKTSVLDQNESTNSSCDSVHKPVSLDPAIQTTTIKKDESNKNKKTSKTNATFFCEICNAAFNQKIHLTKHTAKHTGIKPFKCSECNYSTVERSHLKVHVRVHTGEKPFKCTFCEYATAQSSTLKIHKKRHHDKQSENNNNNASHQLINEPINLVVTNNNDENCDGKINENLNNAQTKTRLDFKNLPPTKRFKNQSQLETMEAKNKEAKNENGDNNKLLGLANIALEREVDTKPPPTTTPSTTT</sequence>
<name>A0A814ECV1_9BILA</name>
<dbReference type="Proteomes" id="UP000663879">
    <property type="component" value="Unassembled WGS sequence"/>
</dbReference>
<keyword evidence="7" id="KW-0539">Nucleus</keyword>
<feature type="region of interest" description="Disordered" evidence="10">
    <location>
        <begin position="335"/>
        <end position="355"/>
    </location>
</feature>
<protein>
    <recommendedName>
        <fullName evidence="11">C2H2-type domain-containing protein</fullName>
    </recommendedName>
</protein>
<feature type="coiled-coil region" evidence="9">
    <location>
        <begin position="302"/>
        <end position="329"/>
    </location>
</feature>
<evidence type="ECO:0000256" key="6">
    <source>
        <dbReference type="ARBA" id="ARBA00023125"/>
    </source>
</evidence>
<keyword evidence="13" id="KW-1185">Reference proteome</keyword>
<dbReference type="InterPro" id="IPR013087">
    <property type="entry name" value="Znf_C2H2_type"/>
</dbReference>
<evidence type="ECO:0000256" key="9">
    <source>
        <dbReference type="SAM" id="Coils"/>
    </source>
</evidence>
<dbReference type="SMART" id="SM00355">
    <property type="entry name" value="ZnF_C2H2"/>
    <property type="match status" value="4"/>
</dbReference>
<keyword evidence="5" id="KW-0862">Zinc</keyword>
<feature type="compositionally biased region" description="Polar residues" evidence="10">
    <location>
        <begin position="114"/>
        <end position="129"/>
    </location>
</feature>
<dbReference type="PANTHER" id="PTHR23235">
    <property type="entry name" value="KRUEPPEL-LIKE TRANSCRIPTION FACTOR"/>
    <property type="match status" value="1"/>
</dbReference>
<keyword evidence="2" id="KW-0479">Metal-binding</keyword>
<comment type="caution">
    <text evidence="12">The sequence shown here is derived from an EMBL/GenBank/DDBJ whole genome shotgun (WGS) entry which is preliminary data.</text>
</comment>
<evidence type="ECO:0000256" key="1">
    <source>
        <dbReference type="ARBA" id="ARBA00004123"/>
    </source>
</evidence>
<evidence type="ECO:0000256" key="4">
    <source>
        <dbReference type="ARBA" id="ARBA00022771"/>
    </source>
</evidence>
<dbReference type="Pfam" id="PF23611">
    <property type="entry name" value="zf-C2H2_16"/>
    <property type="match status" value="1"/>
</dbReference>
<keyword evidence="3" id="KW-0677">Repeat</keyword>
<dbReference type="SUPFAM" id="SSF57667">
    <property type="entry name" value="beta-beta-alpha zinc fingers"/>
    <property type="match status" value="2"/>
</dbReference>
<evidence type="ECO:0000313" key="13">
    <source>
        <dbReference type="Proteomes" id="UP000663879"/>
    </source>
</evidence>
<keyword evidence="4 8" id="KW-0863">Zinc-finger</keyword>
<dbReference type="Gene3D" id="3.30.160.60">
    <property type="entry name" value="Classic Zinc Finger"/>
    <property type="match status" value="3"/>
</dbReference>
<dbReference type="Pfam" id="PF00096">
    <property type="entry name" value="zf-C2H2"/>
    <property type="match status" value="2"/>
</dbReference>
<proteinExistence type="predicted"/>
<feature type="domain" description="C2H2-type" evidence="11">
    <location>
        <begin position="8"/>
        <end position="31"/>
    </location>
</feature>
<dbReference type="FunFam" id="3.30.160.60:FF:000123">
    <property type="entry name" value="transcriptional repressor CTCF isoform X1"/>
    <property type="match status" value="1"/>
</dbReference>
<accession>A0A814ECV1</accession>
<evidence type="ECO:0000256" key="5">
    <source>
        <dbReference type="ARBA" id="ARBA00022833"/>
    </source>
</evidence>
<keyword evidence="6" id="KW-0238">DNA-binding</keyword>
<feature type="domain" description="C2H2-type" evidence="11">
    <location>
        <begin position="192"/>
        <end position="219"/>
    </location>
</feature>
<gene>
    <name evidence="12" type="ORF">OXX778_LOCUS14652</name>
</gene>
<dbReference type="InterPro" id="IPR056438">
    <property type="entry name" value="Znf-C2H2_CTCF"/>
</dbReference>
<evidence type="ECO:0000256" key="3">
    <source>
        <dbReference type="ARBA" id="ARBA00022737"/>
    </source>
</evidence>
<feature type="region of interest" description="Disordered" evidence="10">
    <location>
        <begin position="89"/>
        <end position="134"/>
    </location>
</feature>
<dbReference type="FunFam" id="3.30.160.60:FF:001629">
    <property type="entry name" value="Uncharacterized protein"/>
    <property type="match status" value="1"/>
</dbReference>
<dbReference type="PANTHER" id="PTHR23235:SF120">
    <property type="entry name" value="KRUPPEL-LIKE FACTOR 15"/>
    <property type="match status" value="1"/>
</dbReference>
<feature type="domain" description="C2H2-type" evidence="11">
    <location>
        <begin position="220"/>
        <end position="247"/>
    </location>
</feature>
<organism evidence="12 13">
    <name type="scientific">Brachionus calyciflorus</name>
    <dbReference type="NCBI Taxonomy" id="104777"/>
    <lineage>
        <taxon>Eukaryota</taxon>
        <taxon>Metazoa</taxon>
        <taxon>Spiralia</taxon>
        <taxon>Gnathifera</taxon>
        <taxon>Rotifera</taxon>
        <taxon>Eurotatoria</taxon>
        <taxon>Monogononta</taxon>
        <taxon>Pseudotrocha</taxon>
        <taxon>Ploima</taxon>
        <taxon>Brachionidae</taxon>
        <taxon>Brachionus</taxon>
    </lineage>
</organism>
<dbReference type="GO" id="GO:0008270">
    <property type="term" value="F:zinc ion binding"/>
    <property type="evidence" value="ECO:0007669"/>
    <property type="project" value="UniProtKB-KW"/>
</dbReference>
<evidence type="ECO:0000256" key="10">
    <source>
        <dbReference type="SAM" id="MobiDB-lite"/>
    </source>
</evidence>
<keyword evidence="9" id="KW-0175">Coiled coil</keyword>
<evidence type="ECO:0000256" key="8">
    <source>
        <dbReference type="PROSITE-ProRule" id="PRU00042"/>
    </source>
</evidence>
<dbReference type="GO" id="GO:0000978">
    <property type="term" value="F:RNA polymerase II cis-regulatory region sequence-specific DNA binding"/>
    <property type="evidence" value="ECO:0007669"/>
    <property type="project" value="TreeGrafter"/>
</dbReference>
<dbReference type="PROSITE" id="PS00028">
    <property type="entry name" value="ZINC_FINGER_C2H2_1"/>
    <property type="match status" value="2"/>
</dbReference>
<evidence type="ECO:0000256" key="2">
    <source>
        <dbReference type="ARBA" id="ARBA00022723"/>
    </source>
</evidence>
<feature type="domain" description="C2H2-type" evidence="11">
    <location>
        <begin position="164"/>
        <end position="191"/>
    </location>
</feature>
<feature type="compositionally biased region" description="Low complexity" evidence="10">
    <location>
        <begin position="89"/>
        <end position="113"/>
    </location>
</feature>
<evidence type="ECO:0000259" key="11">
    <source>
        <dbReference type="PROSITE" id="PS50157"/>
    </source>
</evidence>
<dbReference type="EMBL" id="CAJNOC010003058">
    <property type="protein sequence ID" value="CAF0965676.1"/>
    <property type="molecule type" value="Genomic_DNA"/>
</dbReference>
<dbReference type="AlphaFoldDB" id="A0A814ECV1"/>